<accession>A0A7X3C366</accession>
<organism evidence="1 2">
    <name type="scientific">Secundilactobacillus folii</name>
    <dbReference type="NCBI Taxonomy" id="2678357"/>
    <lineage>
        <taxon>Bacteria</taxon>
        <taxon>Bacillati</taxon>
        <taxon>Bacillota</taxon>
        <taxon>Bacilli</taxon>
        <taxon>Lactobacillales</taxon>
        <taxon>Lactobacillaceae</taxon>
        <taxon>Secundilactobacillus</taxon>
    </lineage>
</organism>
<name>A0A7X3C366_9LACO</name>
<dbReference type="RefSeq" id="WP_155431579.1">
    <property type="nucleotide sequence ID" value="NZ_WNJO01000006.1"/>
</dbReference>
<evidence type="ECO:0000313" key="2">
    <source>
        <dbReference type="Proteomes" id="UP000466388"/>
    </source>
</evidence>
<reference evidence="1 2" key="1">
    <citation type="submission" date="2019-11" db="EMBL/GenBank/DDBJ databases">
        <title>Lactobacillus sp. nov. CRM56-3, isolated from fermented tea leaves.</title>
        <authorList>
            <person name="Phuengjayaem S."/>
            <person name="Tanasupawat S."/>
        </authorList>
    </citation>
    <scope>NUCLEOTIDE SEQUENCE [LARGE SCALE GENOMIC DNA]</scope>
    <source>
        <strain evidence="1 2">CRM56-3</strain>
    </source>
</reference>
<keyword evidence="2" id="KW-1185">Reference proteome</keyword>
<proteinExistence type="predicted"/>
<protein>
    <submittedName>
        <fullName evidence="1">Uncharacterized protein</fullName>
    </submittedName>
</protein>
<sequence length="216" mass="24491">MGLTTAKKFLLLTERIDRKPALRTRFTSQSYFVLATILDLIDTGTLAVEHDELQMKSDQPSWPYLSNLFKQLGQAVKADAHLKNALQPITSWDIANQIYDGIGTELLSDGQVERVPFQNNLKQHIIYVPTETARESTKNQLVAGLTADEPTPTAMNLLAIFQASQALQWVITDQQQRQFILQELAGNNHYLSRNDFVQSAADVITQKRFWLDSWLS</sequence>
<dbReference type="Proteomes" id="UP000466388">
    <property type="component" value="Unassembled WGS sequence"/>
</dbReference>
<comment type="caution">
    <text evidence="1">The sequence shown here is derived from an EMBL/GenBank/DDBJ whole genome shotgun (WGS) entry which is preliminary data.</text>
</comment>
<dbReference type="AlphaFoldDB" id="A0A7X3C366"/>
<dbReference type="EMBL" id="WNJO01000006">
    <property type="protein sequence ID" value="MTV82306.1"/>
    <property type="molecule type" value="Genomic_DNA"/>
</dbReference>
<evidence type="ECO:0000313" key="1">
    <source>
        <dbReference type="EMBL" id="MTV82306.1"/>
    </source>
</evidence>
<gene>
    <name evidence="1" type="ORF">GM612_06525</name>
</gene>